<evidence type="ECO:0000313" key="1">
    <source>
        <dbReference type="EMBL" id="MFB9994077.1"/>
    </source>
</evidence>
<dbReference type="EMBL" id="JBHLYR010000059">
    <property type="protein sequence ID" value="MFB9994077.1"/>
    <property type="molecule type" value="Genomic_DNA"/>
</dbReference>
<dbReference type="Proteomes" id="UP001589733">
    <property type="component" value="Unassembled WGS sequence"/>
</dbReference>
<gene>
    <name evidence="1" type="ORF">ACFFLM_19140</name>
</gene>
<organism evidence="1 2">
    <name type="scientific">Deinococcus oregonensis</name>
    <dbReference type="NCBI Taxonomy" id="1805970"/>
    <lineage>
        <taxon>Bacteria</taxon>
        <taxon>Thermotogati</taxon>
        <taxon>Deinococcota</taxon>
        <taxon>Deinococci</taxon>
        <taxon>Deinococcales</taxon>
        <taxon>Deinococcaceae</taxon>
        <taxon>Deinococcus</taxon>
    </lineage>
</organism>
<accession>A0ABV6B2T2</accession>
<reference evidence="1 2" key="1">
    <citation type="submission" date="2024-09" db="EMBL/GenBank/DDBJ databases">
        <authorList>
            <person name="Sun Q."/>
            <person name="Mori K."/>
        </authorList>
    </citation>
    <scope>NUCLEOTIDE SEQUENCE [LARGE SCALE GENOMIC DNA]</scope>
    <source>
        <strain evidence="1 2">JCM 13503</strain>
    </source>
</reference>
<proteinExistence type="predicted"/>
<comment type="caution">
    <text evidence="1">The sequence shown here is derived from an EMBL/GenBank/DDBJ whole genome shotgun (WGS) entry which is preliminary data.</text>
</comment>
<sequence length="110" mass="11731">MADMLGTLSAARAALLALVDGPPVLMRGDPDPPGEQVEVIVLDRVANTALPSYGRTPTVKRIQVSVYAATTARALEITEDVRTALAAIGQRFIQSRPTPDLVGELSEYRS</sequence>
<keyword evidence="2" id="KW-1185">Reference proteome</keyword>
<name>A0ABV6B2T2_9DEIO</name>
<protein>
    <submittedName>
        <fullName evidence="1">Uncharacterized protein</fullName>
    </submittedName>
</protein>
<dbReference type="RefSeq" id="WP_380014144.1">
    <property type="nucleotide sequence ID" value="NZ_JBHLYR010000059.1"/>
</dbReference>
<evidence type="ECO:0000313" key="2">
    <source>
        <dbReference type="Proteomes" id="UP001589733"/>
    </source>
</evidence>